<dbReference type="EMBL" id="AOSK01000057">
    <property type="protein sequence ID" value="EYD76180.1"/>
    <property type="molecule type" value="Genomic_DNA"/>
</dbReference>
<reference evidence="1 2" key="1">
    <citation type="submission" date="2013-02" db="EMBL/GenBank/DDBJ databases">
        <authorList>
            <person name="Fiebig A."/>
            <person name="Goeker M."/>
            <person name="Klenk H.-P.P."/>
        </authorList>
    </citation>
    <scope>NUCLEOTIDE SEQUENCE [LARGE SCALE GENOMIC DNA]</scope>
    <source>
        <strain evidence="1 2">DSM 19309</strain>
    </source>
</reference>
<proteinExistence type="predicted"/>
<evidence type="ECO:0000313" key="2">
    <source>
        <dbReference type="Proteomes" id="UP000019666"/>
    </source>
</evidence>
<organism evidence="1 2">
    <name type="scientific">Rubellimicrobium mesophilum DSM 19309</name>
    <dbReference type="NCBI Taxonomy" id="442562"/>
    <lineage>
        <taxon>Bacteria</taxon>
        <taxon>Pseudomonadati</taxon>
        <taxon>Pseudomonadota</taxon>
        <taxon>Alphaproteobacteria</taxon>
        <taxon>Rhodobacterales</taxon>
        <taxon>Roseobacteraceae</taxon>
        <taxon>Rubellimicrobium</taxon>
    </lineage>
</organism>
<dbReference type="Proteomes" id="UP000019666">
    <property type="component" value="Unassembled WGS sequence"/>
</dbReference>
<evidence type="ECO:0008006" key="3">
    <source>
        <dbReference type="Google" id="ProtNLM"/>
    </source>
</evidence>
<dbReference type="AlphaFoldDB" id="A0A017HPE4"/>
<accession>A0A017HPE4</accession>
<dbReference type="HOGENOM" id="CLU_3172793_0_0_5"/>
<comment type="caution">
    <text evidence="1">The sequence shown here is derived from an EMBL/GenBank/DDBJ whole genome shotgun (WGS) entry which is preliminary data.</text>
</comment>
<keyword evidence="2" id="KW-1185">Reference proteome</keyword>
<evidence type="ECO:0000313" key="1">
    <source>
        <dbReference type="EMBL" id="EYD76180.1"/>
    </source>
</evidence>
<gene>
    <name evidence="1" type="ORF">Rumeso_02255</name>
</gene>
<protein>
    <recommendedName>
        <fullName evidence="3">Transcriptional regulator, TetR family</fullName>
    </recommendedName>
</protein>
<name>A0A017HPE4_9RHOB</name>
<sequence>MADRGLALLIDYVHGHLLAASAGPEDPGMDQTFCRNVEQLARWVLAE</sequence>